<dbReference type="OrthoDB" id="3266451at2759"/>
<evidence type="ECO:0000313" key="1">
    <source>
        <dbReference type="EMBL" id="CEL56530.1"/>
    </source>
</evidence>
<accession>A0A0B7FFY0</accession>
<reference evidence="1 2" key="1">
    <citation type="submission" date="2014-11" db="EMBL/GenBank/DDBJ databases">
        <authorList>
            <person name="Wibberg Daniel"/>
        </authorList>
    </citation>
    <scope>NUCLEOTIDE SEQUENCE [LARGE SCALE GENOMIC DNA]</scope>
    <source>
        <strain evidence="1">Rhizoctonia solani AG1-IB 7/3/14</strain>
    </source>
</reference>
<dbReference type="STRING" id="1108050.A0A0B7FFY0"/>
<dbReference type="Proteomes" id="UP000059188">
    <property type="component" value="Unassembled WGS sequence"/>
</dbReference>
<name>A0A0B7FFY0_THACB</name>
<dbReference type="EMBL" id="LN679122">
    <property type="protein sequence ID" value="CEL56530.1"/>
    <property type="molecule type" value="Genomic_DNA"/>
</dbReference>
<keyword evidence="2" id="KW-1185">Reference proteome</keyword>
<proteinExistence type="predicted"/>
<protein>
    <submittedName>
        <fullName evidence="1">Uncharacterized protein</fullName>
    </submittedName>
</protein>
<dbReference type="AlphaFoldDB" id="A0A0B7FFY0"/>
<organism evidence="1 2">
    <name type="scientific">Thanatephorus cucumeris (strain AG1-IB / isolate 7/3/14)</name>
    <name type="common">Lettuce bottom rot fungus</name>
    <name type="synonym">Rhizoctonia solani</name>
    <dbReference type="NCBI Taxonomy" id="1108050"/>
    <lineage>
        <taxon>Eukaryota</taxon>
        <taxon>Fungi</taxon>
        <taxon>Dikarya</taxon>
        <taxon>Basidiomycota</taxon>
        <taxon>Agaricomycotina</taxon>
        <taxon>Agaricomycetes</taxon>
        <taxon>Cantharellales</taxon>
        <taxon>Ceratobasidiaceae</taxon>
        <taxon>Rhizoctonia</taxon>
        <taxon>Rhizoctonia solani AG-1</taxon>
    </lineage>
</organism>
<gene>
    <name evidence="1" type="ORF">RSOLAG1IB_07879</name>
</gene>
<dbReference type="Gene3D" id="1.20.1280.50">
    <property type="match status" value="1"/>
</dbReference>
<evidence type="ECO:0000313" key="2">
    <source>
        <dbReference type="Proteomes" id="UP000059188"/>
    </source>
</evidence>
<sequence length="544" mass="61014">MLEVALNEYLDACQGFQIANPNSISEAHELIDVIPSTITPECLANEYTRITLLEKKIQRTKAVLEISRNRASVITPVDSLPAEVLIHILRLVAESESCELDPWSPGYGGLPKYPVLLTHVCTRWRRIIIDIPLFWSHIDAIPLMHTDERIRNRTQTFVARAGHSTLDIHITTPYPTDEDWEAAGLSRFLVPLVPRMRSLNLEIIIDENVEDYEVESPTRNFCASILSVCFGPGCVPGTLTRFQLRVDTLVACLFLEGVGNVRHDDYLFLDVPAQHLEDIWQHITVLRLKALFPFWSSTAYSGLVELRLDGRSYLGGTPISEHQFANILSSSPRLRVMIIDLPITPAITPYSPVLLADLDTLVLQSRATRANSLEHIIRLLIPGPKPLHATIDCKAWSLVEEDNVTETAKFFSRSNITTLHLLGAGNVSRLIGSVSTIQALALTISTREDVESLLAGEKPSNLYLQRLHILNRSRFEFGINVLSQLVKIYAPLQLLLRGPYHITRGEVHLTRADEIQQELSNLGCSTEVLLLALPDFKHEPLLLI</sequence>